<feature type="compositionally biased region" description="Basic and acidic residues" evidence="10">
    <location>
        <begin position="133"/>
        <end position="169"/>
    </location>
</feature>
<dbReference type="Gene3D" id="1.10.418.50">
    <property type="entry name" value="Microtubule-binding protein MIP-T3"/>
    <property type="match status" value="1"/>
</dbReference>
<keyword evidence="3" id="KW-0963">Cytoplasm</keyword>
<feature type="region of interest" description="Disordered" evidence="10">
    <location>
        <begin position="414"/>
        <end position="450"/>
    </location>
</feature>
<keyword evidence="4" id="KW-0970">Cilium biogenesis/degradation</keyword>
<dbReference type="GO" id="GO:0030992">
    <property type="term" value="C:intraciliary transport particle B"/>
    <property type="evidence" value="ECO:0007669"/>
    <property type="project" value="TreeGrafter"/>
</dbReference>
<dbReference type="GO" id="GO:0008017">
    <property type="term" value="F:microtubule binding"/>
    <property type="evidence" value="ECO:0007669"/>
    <property type="project" value="InterPro"/>
</dbReference>
<comment type="subcellular location">
    <subcellularLocation>
        <location evidence="2">Cytoplasm</location>
        <location evidence="2">Cytoskeleton</location>
        <location evidence="2">Cilium axoneme</location>
    </subcellularLocation>
    <subcellularLocation>
        <location evidence="1">Cytoplasm</location>
        <location evidence="1">Cytoskeleton</location>
        <location evidence="1">Cilium basal body</location>
    </subcellularLocation>
</comment>
<dbReference type="InterPro" id="IPR042576">
    <property type="entry name" value="TRAF3IP1_N_sf"/>
</dbReference>
<feature type="region of interest" description="Disordered" evidence="10">
    <location>
        <begin position="133"/>
        <end position="185"/>
    </location>
</feature>
<feature type="region of interest" description="Disordered" evidence="10">
    <location>
        <begin position="205"/>
        <end position="389"/>
    </location>
</feature>
<feature type="compositionally biased region" description="Basic and acidic residues" evidence="10">
    <location>
        <begin position="345"/>
        <end position="359"/>
    </location>
</feature>
<protein>
    <recommendedName>
        <fullName evidence="9">TRAF3-interacting protein 1</fullName>
    </recommendedName>
</protein>
<feature type="domain" description="TRAF3-interacting protein 1 N-terminal" evidence="11">
    <location>
        <begin position="9"/>
        <end position="115"/>
    </location>
</feature>
<proteinExistence type="inferred from homology"/>
<dbReference type="PANTHER" id="PTHR31363:SF0">
    <property type="entry name" value="TRAF3-INTERACTING PROTEIN 1"/>
    <property type="match status" value="1"/>
</dbReference>
<dbReference type="Pfam" id="PF10243">
    <property type="entry name" value="MIP-T3"/>
    <property type="match status" value="1"/>
</dbReference>
<evidence type="ECO:0000313" key="12">
    <source>
        <dbReference type="EMBL" id="JAQ02110.1"/>
    </source>
</evidence>
<evidence type="ECO:0000256" key="2">
    <source>
        <dbReference type="ARBA" id="ARBA00004430"/>
    </source>
</evidence>
<evidence type="ECO:0000256" key="7">
    <source>
        <dbReference type="ARBA" id="ARBA00023273"/>
    </source>
</evidence>
<evidence type="ECO:0000256" key="4">
    <source>
        <dbReference type="ARBA" id="ARBA00022794"/>
    </source>
</evidence>
<dbReference type="GO" id="GO:0005930">
    <property type="term" value="C:axoneme"/>
    <property type="evidence" value="ECO:0007669"/>
    <property type="project" value="UniProtKB-SubCell"/>
</dbReference>
<evidence type="ECO:0000259" key="11">
    <source>
        <dbReference type="Pfam" id="PF10243"/>
    </source>
</evidence>
<evidence type="ECO:0000256" key="10">
    <source>
        <dbReference type="SAM" id="MobiDB-lite"/>
    </source>
</evidence>
<feature type="compositionally biased region" description="Basic residues" evidence="10">
    <location>
        <begin position="221"/>
        <end position="230"/>
    </location>
</feature>
<dbReference type="FunFam" id="1.10.418.50:FF:000001">
    <property type="entry name" value="TRAF3-interacting protein 1 isoform X1"/>
    <property type="match status" value="1"/>
</dbReference>
<sequence length="494" mass="56272">MTEEIPPQVVQETQTLLGQYIKEPPLTEKLLKKPPFRFLQDIVKSIVKETGFLGDVYTAEELSENIKEKDKKVAFLKKLISATQDATGTTVSARPSKIVAGLEVAKTLQLLQAVAAGVGLKQSGAIVKPPVIEEKKEKKKSKDTTILKDPTKKSKSKNDKDDKKEDSAKDKKKKKKKNKDKDIDDLLAEKYMKLINKYGAKNLVELTKSDEDSDQEDTKIRKPPKRRARSRSPSSDGDQSSRTRKNSPRSKDSSKHSGSSKKKSKRRSRSREKEWTSRDKLHGRIDFRSRSPHSKSKDDSRQRSPHGAKEDRKSRRRPSTSPSSSEESSGDQNTIADRFQRGTASKKDYGYSSDEDKPTFKKTYGLVLPKGVEPKPPSRPSDVRCDVGEASEVKPINKYVHIKPTKLTEEEKQAKLKQMMEDAQKWEKSRKSKVSKYREEQKKEETQEKKFDGEFMRKELAKATSKSVAERIKSNINNLQRSKFSMDQHFAKRT</sequence>
<dbReference type="PANTHER" id="PTHR31363">
    <property type="entry name" value="TRAF3-INTERACTING PROTEIN 1"/>
    <property type="match status" value="1"/>
</dbReference>
<dbReference type="GO" id="GO:0048513">
    <property type="term" value="P:animal organ development"/>
    <property type="evidence" value="ECO:0007669"/>
    <property type="project" value="UniProtKB-ARBA"/>
</dbReference>
<reference evidence="12" key="1">
    <citation type="journal article" date="2016" name="Gigascience">
        <title>De novo construction of an expanded transcriptome assembly for the western tarnished plant bug, Lygus hesperus.</title>
        <authorList>
            <person name="Tassone E.E."/>
            <person name="Geib S.M."/>
            <person name="Hall B."/>
            <person name="Fabrick J.A."/>
            <person name="Brent C.S."/>
            <person name="Hull J.J."/>
        </authorList>
    </citation>
    <scope>NUCLEOTIDE SEQUENCE</scope>
</reference>
<evidence type="ECO:0000256" key="1">
    <source>
        <dbReference type="ARBA" id="ARBA00004120"/>
    </source>
</evidence>
<name>A0A146L5Z7_LYGHE</name>
<feature type="compositionally biased region" description="Basic residues" evidence="10">
    <location>
        <begin position="258"/>
        <end position="270"/>
    </location>
</feature>
<dbReference type="InterPro" id="IPR040468">
    <property type="entry name" value="TRAF3IP1_N"/>
</dbReference>
<dbReference type="GO" id="GO:0036064">
    <property type="term" value="C:ciliary basal body"/>
    <property type="evidence" value="ECO:0007669"/>
    <property type="project" value="TreeGrafter"/>
</dbReference>
<evidence type="ECO:0000256" key="9">
    <source>
        <dbReference type="ARBA" id="ARBA00070492"/>
    </source>
</evidence>
<keyword evidence="6" id="KW-0206">Cytoskeleton</keyword>
<feature type="compositionally biased region" description="Basic and acidic residues" evidence="10">
    <location>
        <begin position="271"/>
        <end position="313"/>
    </location>
</feature>
<dbReference type="InterPro" id="IPR018799">
    <property type="entry name" value="TRAF3IP1"/>
</dbReference>
<dbReference type="EMBL" id="GDHC01016519">
    <property type="protein sequence ID" value="JAQ02110.1"/>
    <property type="molecule type" value="Transcribed_RNA"/>
</dbReference>
<feature type="compositionally biased region" description="Low complexity" evidence="10">
    <location>
        <begin position="231"/>
        <end position="240"/>
    </location>
</feature>
<evidence type="ECO:0000256" key="3">
    <source>
        <dbReference type="ARBA" id="ARBA00022490"/>
    </source>
</evidence>
<gene>
    <name evidence="12" type="primary">traf3ip1_2</name>
    <name evidence="12" type="ORF">g.63677</name>
</gene>
<dbReference type="AlphaFoldDB" id="A0A146L5Z7"/>
<feature type="compositionally biased region" description="Basic and acidic residues" evidence="10">
    <location>
        <begin position="436"/>
        <end position="450"/>
    </location>
</feature>
<evidence type="ECO:0000256" key="5">
    <source>
        <dbReference type="ARBA" id="ARBA00023054"/>
    </source>
</evidence>
<dbReference type="GO" id="GO:0060271">
    <property type="term" value="P:cilium assembly"/>
    <property type="evidence" value="ECO:0007669"/>
    <property type="project" value="TreeGrafter"/>
</dbReference>
<feature type="compositionally biased region" description="Basic and acidic residues" evidence="10">
    <location>
        <begin position="414"/>
        <end position="429"/>
    </location>
</feature>
<dbReference type="GO" id="GO:0070507">
    <property type="term" value="P:regulation of microtubule cytoskeleton organization"/>
    <property type="evidence" value="ECO:0007669"/>
    <property type="project" value="TreeGrafter"/>
</dbReference>
<dbReference type="GO" id="GO:0042073">
    <property type="term" value="P:intraciliary transport"/>
    <property type="evidence" value="ECO:0007669"/>
    <property type="project" value="TreeGrafter"/>
</dbReference>
<keyword evidence="7" id="KW-0966">Cell projection</keyword>
<accession>A0A146L5Z7</accession>
<evidence type="ECO:0000256" key="6">
    <source>
        <dbReference type="ARBA" id="ARBA00023212"/>
    </source>
</evidence>
<comment type="similarity">
    <text evidence="8">Belongs to the TRAF3IP1 family.</text>
</comment>
<keyword evidence="5" id="KW-0175">Coiled coil</keyword>
<organism evidence="12">
    <name type="scientific">Lygus hesperus</name>
    <name type="common">Western plant bug</name>
    <dbReference type="NCBI Taxonomy" id="30085"/>
    <lineage>
        <taxon>Eukaryota</taxon>
        <taxon>Metazoa</taxon>
        <taxon>Ecdysozoa</taxon>
        <taxon>Arthropoda</taxon>
        <taxon>Hexapoda</taxon>
        <taxon>Insecta</taxon>
        <taxon>Pterygota</taxon>
        <taxon>Neoptera</taxon>
        <taxon>Paraneoptera</taxon>
        <taxon>Hemiptera</taxon>
        <taxon>Heteroptera</taxon>
        <taxon>Panheteroptera</taxon>
        <taxon>Cimicomorpha</taxon>
        <taxon>Miridae</taxon>
        <taxon>Mirini</taxon>
        <taxon>Lygus</taxon>
    </lineage>
</organism>
<dbReference type="GO" id="GO:0048731">
    <property type="term" value="P:system development"/>
    <property type="evidence" value="ECO:0007669"/>
    <property type="project" value="UniProtKB-ARBA"/>
</dbReference>
<evidence type="ECO:0000256" key="8">
    <source>
        <dbReference type="ARBA" id="ARBA00043971"/>
    </source>
</evidence>